<keyword evidence="3" id="KW-1185">Reference proteome</keyword>
<evidence type="ECO:0000256" key="1">
    <source>
        <dbReference type="SAM" id="MobiDB-lite"/>
    </source>
</evidence>
<protein>
    <submittedName>
        <fullName evidence="2">Uncharacterized protein</fullName>
    </submittedName>
</protein>
<accession>A0A9Q0IJH4</accession>
<comment type="caution">
    <text evidence="2">The sequence shown here is derived from an EMBL/GenBank/DDBJ whole genome shotgun (WGS) entry which is preliminary data.</text>
</comment>
<sequence>MDPLQPHFLLGEEEEDEVGLSLSDPDHDDEVWGMSLATAAAALSSILWRHVSEGPTGTQLGALDRTAAVLDLGSPDLIRLTNQITTLRRVTPFTRAPGGGFSRASAGGGTLLGRCPSRETLPAVSPLPLSHGNARLGPGSPAPGRLLLQPLIPSSLPPPPPPPPSPRRSVLPRPSLYITCITPPSLGSGHY</sequence>
<evidence type="ECO:0000313" key="2">
    <source>
        <dbReference type="EMBL" id="KAJ3602802.1"/>
    </source>
</evidence>
<organism evidence="2 3">
    <name type="scientific">Muraenolepis orangiensis</name>
    <name type="common">Patagonian moray cod</name>
    <dbReference type="NCBI Taxonomy" id="630683"/>
    <lineage>
        <taxon>Eukaryota</taxon>
        <taxon>Metazoa</taxon>
        <taxon>Chordata</taxon>
        <taxon>Craniata</taxon>
        <taxon>Vertebrata</taxon>
        <taxon>Euteleostomi</taxon>
        <taxon>Actinopterygii</taxon>
        <taxon>Neopterygii</taxon>
        <taxon>Teleostei</taxon>
        <taxon>Neoteleostei</taxon>
        <taxon>Acanthomorphata</taxon>
        <taxon>Zeiogadaria</taxon>
        <taxon>Gadariae</taxon>
        <taxon>Gadiformes</taxon>
        <taxon>Muraenolepidoidei</taxon>
        <taxon>Muraenolepididae</taxon>
        <taxon>Muraenolepis</taxon>
    </lineage>
</organism>
<reference evidence="2" key="1">
    <citation type="submission" date="2022-07" db="EMBL/GenBank/DDBJ databases">
        <title>Chromosome-level genome of Muraenolepis orangiensis.</title>
        <authorList>
            <person name="Kim J."/>
        </authorList>
    </citation>
    <scope>NUCLEOTIDE SEQUENCE</scope>
    <source>
        <strain evidence="2">KU_S4_2022</strain>
        <tissue evidence="2">Muscle</tissue>
    </source>
</reference>
<dbReference type="EMBL" id="JANIIK010000046">
    <property type="protein sequence ID" value="KAJ3602802.1"/>
    <property type="molecule type" value="Genomic_DNA"/>
</dbReference>
<feature type="region of interest" description="Disordered" evidence="1">
    <location>
        <begin position="125"/>
        <end position="174"/>
    </location>
</feature>
<feature type="compositionally biased region" description="Low complexity" evidence="1">
    <location>
        <begin position="145"/>
        <end position="154"/>
    </location>
</feature>
<feature type="compositionally biased region" description="Pro residues" evidence="1">
    <location>
        <begin position="155"/>
        <end position="166"/>
    </location>
</feature>
<name>A0A9Q0IJH4_9TELE</name>
<proteinExistence type="predicted"/>
<dbReference type="AlphaFoldDB" id="A0A9Q0IJH4"/>
<dbReference type="Proteomes" id="UP001148018">
    <property type="component" value="Unassembled WGS sequence"/>
</dbReference>
<gene>
    <name evidence="2" type="ORF">NHX12_030550</name>
</gene>
<evidence type="ECO:0000313" key="3">
    <source>
        <dbReference type="Proteomes" id="UP001148018"/>
    </source>
</evidence>